<feature type="domain" description="CFEM" evidence="8">
    <location>
        <begin position="1"/>
        <end position="111"/>
    </location>
</feature>
<dbReference type="EMBL" id="JAEOAQ010000006">
    <property type="protein sequence ID" value="KAG5418010.1"/>
    <property type="molecule type" value="Genomic_DNA"/>
</dbReference>
<evidence type="ECO:0000256" key="4">
    <source>
        <dbReference type="ARBA" id="ARBA00023157"/>
    </source>
</evidence>
<evidence type="ECO:0000256" key="1">
    <source>
        <dbReference type="ARBA" id="ARBA00004613"/>
    </source>
</evidence>
<evidence type="ECO:0000313" key="9">
    <source>
        <dbReference type="EMBL" id="KAG5418010.1"/>
    </source>
</evidence>
<evidence type="ECO:0000256" key="6">
    <source>
        <dbReference type="SAM" id="MobiDB-lite"/>
    </source>
</evidence>
<feature type="compositionally biased region" description="Low complexity" evidence="6">
    <location>
        <begin position="159"/>
        <end position="190"/>
    </location>
</feature>
<feature type="chain" id="PRO_5034965642" evidence="7">
    <location>
        <begin position="24"/>
        <end position="214"/>
    </location>
</feature>
<reference evidence="9 10" key="1">
    <citation type="submission" date="2020-12" db="EMBL/GenBank/DDBJ databases">
        <title>Effect of drift, selection, and recombination on the evolution of hybrid genomes in Candida yeast pathogens.</title>
        <authorList>
            <person name="Mixao V."/>
            <person name="Ksiezopolska E."/>
            <person name="Saus E."/>
            <person name="Boekhout T."/>
            <person name="Gacser A."/>
            <person name="Gabaldon T."/>
        </authorList>
    </citation>
    <scope>NUCLEOTIDE SEQUENCE [LARGE SCALE GENOMIC DNA]</scope>
    <source>
        <strain evidence="9 10">BP57</strain>
    </source>
</reference>
<feature type="disulfide bond" evidence="5">
    <location>
        <begin position="28"/>
        <end position="68"/>
    </location>
</feature>
<keyword evidence="3 7" id="KW-0732">Signal</keyword>
<dbReference type="Proteomes" id="UP000669133">
    <property type="component" value="Unassembled WGS sequence"/>
</dbReference>
<accession>A0A8H8DAL5</accession>
<dbReference type="InterPro" id="IPR008427">
    <property type="entry name" value="Extracellular_membr_CFEM_dom"/>
</dbReference>
<evidence type="ECO:0000313" key="10">
    <source>
        <dbReference type="Proteomes" id="UP000669133"/>
    </source>
</evidence>
<keyword evidence="5" id="KW-0408">Iron</keyword>
<proteinExistence type="predicted"/>
<comment type="caution">
    <text evidence="5">Lacks conserved residue(s) required for the propagation of feature annotation.</text>
</comment>
<feature type="disulfide bond" evidence="5">
    <location>
        <begin position="32"/>
        <end position="63"/>
    </location>
</feature>
<comment type="subcellular location">
    <subcellularLocation>
        <location evidence="1">Secreted</location>
    </subcellularLocation>
</comment>
<keyword evidence="4 5" id="KW-1015">Disulfide bond</keyword>
<feature type="region of interest" description="Disordered" evidence="6">
    <location>
        <begin position="82"/>
        <end position="201"/>
    </location>
</feature>
<evidence type="ECO:0000259" key="8">
    <source>
        <dbReference type="PROSITE" id="PS52012"/>
    </source>
</evidence>
<dbReference type="GO" id="GO:0005576">
    <property type="term" value="C:extracellular region"/>
    <property type="evidence" value="ECO:0007669"/>
    <property type="project" value="UniProtKB-SubCell"/>
</dbReference>
<dbReference type="GO" id="GO:0046872">
    <property type="term" value="F:metal ion binding"/>
    <property type="evidence" value="ECO:0007669"/>
    <property type="project" value="UniProtKB-UniRule"/>
</dbReference>
<gene>
    <name evidence="9" type="ORF">I9W82_004339</name>
</gene>
<dbReference type="Pfam" id="PF05730">
    <property type="entry name" value="CFEM"/>
    <property type="match status" value="1"/>
</dbReference>
<dbReference type="SMART" id="SM00747">
    <property type="entry name" value="CFEM"/>
    <property type="match status" value="1"/>
</dbReference>
<feature type="signal peptide" evidence="7">
    <location>
        <begin position="1"/>
        <end position="23"/>
    </location>
</feature>
<feature type="compositionally biased region" description="Low complexity" evidence="6">
    <location>
        <begin position="91"/>
        <end position="151"/>
    </location>
</feature>
<comment type="caution">
    <text evidence="9">The sequence shown here is derived from an EMBL/GenBank/DDBJ whole genome shotgun (WGS) entry which is preliminary data.</text>
</comment>
<name>A0A8H8DAL5_9ASCO</name>
<sequence length="214" mass="20476">MASFIKVSTFLAIIASLQQLTVATPPACLLACVAQVQKSSTQCSGLNDLSCICSNEGDDIKTCLDNICPNGDADAAKKAFSNSCSGHDDGSSNSSSSSSKAESSTESSSAASSSAEASSSSSSEAESSSEAAPSGSSSVAAESSSEAASSTTGGGAGGHESSAEPSSTLHTSTVAAQSSSSSSEVPAVSTQPGGSGASKVGLGALIGLVGAALL</sequence>
<dbReference type="GeneID" id="93652968"/>
<keyword evidence="2" id="KW-0964">Secreted</keyword>
<protein>
    <submittedName>
        <fullName evidence="9">SSR1</fullName>
    </submittedName>
</protein>
<dbReference type="AlphaFoldDB" id="A0A8H8DAL5"/>
<dbReference type="PROSITE" id="PS52012">
    <property type="entry name" value="CFEM"/>
    <property type="match status" value="1"/>
</dbReference>
<keyword evidence="10" id="KW-1185">Reference proteome</keyword>
<keyword evidence="5" id="KW-0349">Heme</keyword>
<keyword evidence="5" id="KW-0479">Metal-binding</keyword>
<evidence type="ECO:0000256" key="2">
    <source>
        <dbReference type="ARBA" id="ARBA00022525"/>
    </source>
</evidence>
<organism evidence="9 10">
    <name type="scientific">Candida metapsilosis</name>
    <dbReference type="NCBI Taxonomy" id="273372"/>
    <lineage>
        <taxon>Eukaryota</taxon>
        <taxon>Fungi</taxon>
        <taxon>Dikarya</taxon>
        <taxon>Ascomycota</taxon>
        <taxon>Saccharomycotina</taxon>
        <taxon>Pichiomycetes</taxon>
        <taxon>Debaryomycetaceae</taxon>
        <taxon>Candida/Lodderomyces clade</taxon>
        <taxon>Candida</taxon>
    </lineage>
</organism>
<feature type="binding site" description="axial binding residue" evidence="5">
    <location>
        <position position="48"/>
    </location>
    <ligand>
        <name>heme</name>
        <dbReference type="ChEBI" id="CHEBI:30413"/>
    </ligand>
    <ligandPart>
        <name>Fe</name>
        <dbReference type="ChEBI" id="CHEBI:18248"/>
    </ligandPart>
</feature>
<dbReference type="OrthoDB" id="4095829at2759"/>
<dbReference type="RefSeq" id="XP_067547126.1">
    <property type="nucleotide sequence ID" value="XM_067693400.1"/>
</dbReference>
<evidence type="ECO:0000256" key="5">
    <source>
        <dbReference type="PROSITE-ProRule" id="PRU01356"/>
    </source>
</evidence>
<evidence type="ECO:0000256" key="3">
    <source>
        <dbReference type="ARBA" id="ARBA00022729"/>
    </source>
</evidence>
<evidence type="ECO:0000256" key="7">
    <source>
        <dbReference type="SAM" id="SignalP"/>
    </source>
</evidence>